<organism evidence="1">
    <name type="scientific">Escherichia coli</name>
    <dbReference type="NCBI Taxonomy" id="562"/>
    <lineage>
        <taxon>Bacteria</taxon>
        <taxon>Pseudomonadati</taxon>
        <taxon>Pseudomonadota</taxon>
        <taxon>Gammaproteobacteria</taxon>
        <taxon>Enterobacterales</taxon>
        <taxon>Enterobacteriaceae</taxon>
        <taxon>Escherichia</taxon>
    </lineage>
</organism>
<dbReference type="InterPro" id="IPR018724">
    <property type="entry name" value="2OG-Fe_dioxygenase"/>
</dbReference>
<name>A0A3L0YF21_ECOLX</name>
<comment type="caution">
    <text evidence="1">The sequence shown here is derived from an EMBL/GenBank/DDBJ whole genome shotgun (WGS) entry which is preliminary data.</text>
</comment>
<dbReference type="EMBL" id="RNRV01000027">
    <property type="protein sequence ID" value="MHO05633.1"/>
    <property type="molecule type" value="Genomic_DNA"/>
</dbReference>
<dbReference type="GO" id="GO:0051213">
    <property type="term" value="F:dioxygenase activity"/>
    <property type="evidence" value="ECO:0007669"/>
    <property type="project" value="InterPro"/>
</dbReference>
<sequence>MSPFNTLVKSRRALCGHGVLAQDFISANKDFVMIDTDIKLKWHLDALPAGTVDPLLGFFDRLPVDPYIQGTFRERRYGRVEKEGSRFSPLDNGVFFQAAAINKFLGDVPRTYAELDPAFVTHPAFGQMLTRFARHVRLADGKAIGIHQMRITTAQGESVPPAPEGVHQDGFDFIGVFFCGSKGVSGGALQLYHGLKEQPFFQQELHPGEYLVLDDRRFYHNAAPVLPLTPTRGHWDVIVLTA</sequence>
<dbReference type="Gene3D" id="2.60.120.620">
    <property type="entry name" value="q2cbj1_9rhob like domain"/>
    <property type="match status" value="1"/>
</dbReference>
<dbReference type="Pfam" id="PF10014">
    <property type="entry name" value="2OG-Fe_Oxy_2"/>
    <property type="match status" value="1"/>
</dbReference>
<reference evidence="1" key="1">
    <citation type="submission" date="2018-10" db="EMBL/GenBank/DDBJ databases">
        <authorList>
            <consortium name="NARMS: The National Antimicrobial Resistance Monitoring System"/>
        </authorList>
    </citation>
    <scope>NUCLEOTIDE SEQUENCE [LARGE SCALE GENOMIC DNA]</scope>
    <source>
        <strain evidence="1">CVM N17EC0388</strain>
    </source>
</reference>
<protein>
    <recommendedName>
        <fullName evidence="2">2OG-Fe dioxygenase family protein</fullName>
    </recommendedName>
</protein>
<evidence type="ECO:0000313" key="1">
    <source>
        <dbReference type="EMBL" id="MHO05633.1"/>
    </source>
</evidence>
<dbReference type="AlphaFoldDB" id="A0A3L0YF21"/>
<evidence type="ECO:0008006" key="2">
    <source>
        <dbReference type="Google" id="ProtNLM"/>
    </source>
</evidence>
<gene>
    <name evidence="1" type="ORF">D9F05_14820</name>
</gene>
<proteinExistence type="predicted"/>
<accession>A0A3L0YF21</accession>